<dbReference type="EC" id="3.1.1.29" evidence="1"/>
<dbReference type="Gene3D" id="3.40.1490.10">
    <property type="entry name" value="Bit1"/>
    <property type="match status" value="1"/>
</dbReference>
<evidence type="ECO:0000313" key="4">
    <source>
        <dbReference type="EMBL" id="CBI26510.3"/>
    </source>
</evidence>
<dbReference type="InParanoid" id="D7T7N9"/>
<reference evidence="5" key="1">
    <citation type="journal article" date="2007" name="Nature">
        <title>The grapevine genome sequence suggests ancestral hexaploidization in major angiosperm phyla.</title>
        <authorList>
            <consortium name="The French-Italian Public Consortium for Grapevine Genome Characterization."/>
            <person name="Jaillon O."/>
            <person name="Aury J.-M."/>
            <person name="Noel B."/>
            <person name="Policriti A."/>
            <person name="Clepet C."/>
            <person name="Casagrande A."/>
            <person name="Choisne N."/>
            <person name="Aubourg S."/>
            <person name="Vitulo N."/>
            <person name="Jubin C."/>
            <person name="Vezzi A."/>
            <person name="Legeai F."/>
            <person name="Hugueney P."/>
            <person name="Dasilva C."/>
            <person name="Horner D."/>
            <person name="Mica E."/>
            <person name="Jublot D."/>
            <person name="Poulain J."/>
            <person name="Bruyere C."/>
            <person name="Billault A."/>
            <person name="Segurens B."/>
            <person name="Gouyvenoux M."/>
            <person name="Ugarte E."/>
            <person name="Cattonaro F."/>
            <person name="Anthouard V."/>
            <person name="Vico V."/>
            <person name="Del Fabbro C."/>
            <person name="Alaux M."/>
            <person name="Di Gaspero G."/>
            <person name="Dumas V."/>
            <person name="Felice N."/>
            <person name="Paillard S."/>
            <person name="Juman I."/>
            <person name="Moroldo M."/>
            <person name="Scalabrin S."/>
            <person name="Canaguier A."/>
            <person name="Le Clainche I."/>
            <person name="Malacrida G."/>
            <person name="Durand E."/>
            <person name="Pesole G."/>
            <person name="Laucou V."/>
            <person name="Chatelet P."/>
            <person name="Merdinoglu D."/>
            <person name="Delledonne M."/>
            <person name="Pezzotti M."/>
            <person name="Lecharny A."/>
            <person name="Scarpelli C."/>
            <person name="Artiguenave F."/>
            <person name="Pe M.E."/>
            <person name="Valle G."/>
            <person name="Morgante M."/>
            <person name="Caboche M."/>
            <person name="Adam-Blondon A.-F."/>
            <person name="Weissenbach J."/>
            <person name="Quetier F."/>
            <person name="Wincker P."/>
        </authorList>
    </citation>
    <scope>NUCLEOTIDE SEQUENCE [LARGE SCALE GENOMIC DNA]</scope>
    <source>
        <strain evidence="5">cv. Pinot noir / PN40024</strain>
    </source>
</reference>
<dbReference type="PaxDb" id="29760-VIT_16s0039g01930.t01"/>
<dbReference type="PANTHER" id="PTHR12649">
    <property type="entry name" value="PEPTIDYL-TRNA HYDROLASE 2"/>
    <property type="match status" value="1"/>
</dbReference>
<keyword evidence="2" id="KW-0378">Hydrolase</keyword>
<dbReference type="InterPro" id="IPR023476">
    <property type="entry name" value="Pep_tRNA_hydro_II_dom_sf"/>
</dbReference>
<dbReference type="OrthoDB" id="1733656at2759"/>
<dbReference type="GO" id="GO:0005829">
    <property type="term" value="C:cytosol"/>
    <property type="evidence" value="ECO:0000318"/>
    <property type="project" value="GO_Central"/>
</dbReference>
<evidence type="ECO:0000256" key="2">
    <source>
        <dbReference type="ARBA" id="ARBA00022801"/>
    </source>
</evidence>
<gene>
    <name evidence="4" type="ordered locus">VIT_16s0039g01930</name>
</gene>
<evidence type="ECO:0000313" key="5">
    <source>
        <dbReference type="Proteomes" id="UP000009183"/>
    </source>
</evidence>
<keyword evidence="5" id="KW-1185">Reference proteome</keyword>
<dbReference type="SUPFAM" id="SSF102462">
    <property type="entry name" value="Peptidyl-tRNA hydrolase II"/>
    <property type="match status" value="1"/>
</dbReference>
<dbReference type="Pfam" id="PF01981">
    <property type="entry name" value="PTH2"/>
    <property type="match status" value="1"/>
</dbReference>
<sequence>MIRNPIYIYIYMWENCGQVKVVLKTETKKSQYCLDFLMVAKSPQLPNHMTIDAGRTQIAPNPRTVMVILGKLRPADLVDDGLNLTFALDLIISKHLDIYI</sequence>
<dbReference type="GO" id="GO:0004045">
    <property type="term" value="F:peptidyl-tRNA hydrolase activity"/>
    <property type="evidence" value="ECO:0000318"/>
    <property type="project" value="GO_Central"/>
</dbReference>
<dbReference type="Proteomes" id="UP000009183">
    <property type="component" value="Chromosome 16"/>
</dbReference>
<dbReference type="HOGENOM" id="CLU_2311307_0_0_1"/>
<dbReference type="AlphaFoldDB" id="D7T7N9"/>
<dbReference type="PANTHER" id="PTHR12649:SF30">
    <property type="entry name" value="AMINOACYL-TRNA HYDROLASE"/>
    <property type="match status" value="1"/>
</dbReference>
<protein>
    <recommendedName>
        <fullName evidence="1">peptidyl-tRNA hydrolase</fullName>
        <ecNumber evidence="1">3.1.1.29</ecNumber>
    </recommendedName>
</protein>
<comment type="catalytic activity">
    <reaction evidence="3">
        <text>an N-acyl-L-alpha-aminoacyl-tRNA + H2O = an N-acyl-L-amino acid + a tRNA + H(+)</text>
        <dbReference type="Rhea" id="RHEA:54448"/>
        <dbReference type="Rhea" id="RHEA-COMP:10123"/>
        <dbReference type="Rhea" id="RHEA-COMP:13883"/>
        <dbReference type="ChEBI" id="CHEBI:15377"/>
        <dbReference type="ChEBI" id="CHEBI:15378"/>
        <dbReference type="ChEBI" id="CHEBI:59874"/>
        <dbReference type="ChEBI" id="CHEBI:78442"/>
        <dbReference type="ChEBI" id="CHEBI:138191"/>
        <dbReference type="EC" id="3.1.1.29"/>
    </reaction>
</comment>
<evidence type="ECO:0000256" key="1">
    <source>
        <dbReference type="ARBA" id="ARBA00013260"/>
    </source>
</evidence>
<name>D7T7N9_VITVI</name>
<organism evidence="4 5">
    <name type="scientific">Vitis vinifera</name>
    <name type="common">Grape</name>
    <dbReference type="NCBI Taxonomy" id="29760"/>
    <lineage>
        <taxon>Eukaryota</taxon>
        <taxon>Viridiplantae</taxon>
        <taxon>Streptophyta</taxon>
        <taxon>Embryophyta</taxon>
        <taxon>Tracheophyta</taxon>
        <taxon>Spermatophyta</taxon>
        <taxon>Magnoliopsida</taxon>
        <taxon>eudicotyledons</taxon>
        <taxon>Gunneridae</taxon>
        <taxon>Pentapetalae</taxon>
        <taxon>rosids</taxon>
        <taxon>Vitales</taxon>
        <taxon>Vitaceae</taxon>
        <taxon>Viteae</taxon>
        <taxon>Vitis</taxon>
    </lineage>
</organism>
<dbReference type="InterPro" id="IPR002833">
    <property type="entry name" value="PTH2"/>
</dbReference>
<dbReference type="EMBL" id="FN595750">
    <property type="protein sequence ID" value="CBI26510.3"/>
    <property type="molecule type" value="Genomic_DNA"/>
</dbReference>
<evidence type="ECO:0000256" key="3">
    <source>
        <dbReference type="ARBA" id="ARBA00048707"/>
    </source>
</evidence>
<accession>D7T7N9</accession>
<proteinExistence type="predicted"/>
<dbReference type="eggNOG" id="KOG3282">
    <property type="taxonomic scope" value="Eukaryota"/>
</dbReference>